<protein>
    <submittedName>
        <fullName evidence="6">DoxX family protein</fullName>
    </submittedName>
</protein>
<dbReference type="AlphaFoldDB" id="A0A7Y6IZW0"/>
<evidence type="ECO:0000313" key="7">
    <source>
        <dbReference type="Proteomes" id="UP000546126"/>
    </source>
</evidence>
<feature type="transmembrane region" description="Helical" evidence="5">
    <location>
        <begin position="55"/>
        <end position="84"/>
    </location>
</feature>
<feature type="transmembrane region" description="Helical" evidence="5">
    <location>
        <begin position="96"/>
        <end position="116"/>
    </location>
</feature>
<evidence type="ECO:0000313" key="6">
    <source>
        <dbReference type="EMBL" id="NUW46089.1"/>
    </source>
</evidence>
<keyword evidence="4 5" id="KW-0472">Membrane</keyword>
<gene>
    <name evidence="6" type="ORF">HT134_39145</name>
</gene>
<keyword evidence="2 5" id="KW-0812">Transmembrane</keyword>
<dbReference type="RefSeq" id="WP_175605549.1">
    <property type="nucleotide sequence ID" value="NZ_JABWGO010000014.1"/>
</dbReference>
<evidence type="ECO:0000256" key="3">
    <source>
        <dbReference type="ARBA" id="ARBA00022989"/>
    </source>
</evidence>
<keyword evidence="7" id="KW-1185">Reference proteome</keyword>
<dbReference type="Proteomes" id="UP000546126">
    <property type="component" value="Unassembled WGS sequence"/>
</dbReference>
<comment type="subcellular location">
    <subcellularLocation>
        <location evidence="1">Membrane</location>
        <topology evidence="1">Multi-pass membrane protein</topology>
    </subcellularLocation>
</comment>
<evidence type="ECO:0000256" key="5">
    <source>
        <dbReference type="SAM" id="Phobius"/>
    </source>
</evidence>
<proteinExistence type="predicted"/>
<sequence length="117" mass="11361">MFIATAVLSVLLALAFAGASFPKLSGKEAMAAQLHNLGVAAGFMRVIGALEALGAAGLIAGLWIGPLGVAAAIGLALLMAGAVTTHLKARDTAKNTAGSAVLLVLSAITAALALAAL</sequence>
<dbReference type="GO" id="GO:0016020">
    <property type="term" value="C:membrane"/>
    <property type="evidence" value="ECO:0007669"/>
    <property type="project" value="UniProtKB-SubCell"/>
</dbReference>
<name>A0A7Y6IZW0_9ACTN</name>
<evidence type="ECO:0000256" key="1">
    <source>
        <dbReference type="ARBA" id="ARBA00004141"/>
    </source>
</evidence>
<reference evidence="6 7" key="1">
    <citation type="submission" date="2020-06" db="EMBL/GenBank/DDBJ databases">
        <authorList>
            <person name="Chanama M."/>
        </authorList>
    </citation>
    <scope>NUCLEOTIDE SEQUENCE [LARGE SCALE GENOMIC DNA]</scope>
    <source>
        <strain evidence="6 7">TBRC6557</strain>
    </source>
</reference>
<dbReference type="Pfam" id="PF13564">
    <property type="entry name" value="DoxX_2"/>
    <property type="match status" value="1"/>
</dbReference>
<comment type="caution">
    <text evidence="6">The sequence shown here is derived from an EMBL/GenBank/DDBJ whole genome shotgun (WGS) entry which is preliminary data.</text>
</comment>
<keyword evidence="3 5" id="KW-1133">Transmembrane helix</keyword>
<dbReference type="EMBL" id="JABWGO010000014">
    <property type="protein sequence ID" value="NUW46089.1"/>
    <property type="molecule type" value="Genomic_DNA"/>
</dbReference>
<organism evidence="6 7">
    <name type="scientific">Nonomuraea rhodomycinica</name>
    <dbReference type="NCBI Taxonomy" id="1712872"/>
    <lineage>
        <taxon>Bacteria</taxon>
        <taxon>Bacillati</taxon>
        <taxon>Actinomycetota</taxon>
        <taxon>Actinomycetes</taxon>
        <taxon>Streptosporangiales</taxon>
        <taxon>Streptosporangiaceae</taxon>
        <taxon>Nonomuraea</taxon>
    </lineage>
</organism>
<dbReference type="InterPro" id="IPR032808">
    <property type="entry name" value="DoxX"/>
</dbReference>
<evidence type="ECO:0000256" key="2">
    <source>
        <dbReference type="ARBA" id="ARBA00022692"/>
    </source>
</evidence>
<accession>A0A7Y6IZW0</accession>
<evidence type="ECO:0000256" key="4">
    <source>
        <dbReference type="ARBA" id="ARBA00023136"/>
    </source>
</evidence>